<keyword evidence="2" id="KW-0560">Oxidoreductase</keyword>
<dbReference type="EMBL" id="JBHSFP010000001">
    <property type="protein sequence ID" value="MFC4529646.1"/>
    <property type="molecule type" value="Genomic_DNA"/>
</dbReference>
<feature type="compositionally biased region" description="Basic and acidic residues" evidence="3">
    <location>
        <begin position="779"/>
        <end position="799"/>
    </location>
</feature>
<evidence type="ECO:0000259" key="4">
    <source>
        <dbReference type="SMART" id="SM01008"/>
    </source>
</evidence>
<dbReference type="InterPro" id="IPR016208">
    <property type="entry name" value="Ald_Oxase/xanthine_DH-like"/>
</dbReference>
<evidence type="ECO:0000313" key="6">
    <source>
        <dbReference type="Proteomes" id="UP001596004"/>
    </source>
</evidence>
<evidence type="ECO:0000313" key="5">
    <source>
        <dbReference type="EMBL" id="MFC4529646.1"/>
    </source>
</evidence>
<comment type="caution">
    <text evidence="5">The sequence shown here is derived from an EMBL/GenBank/DDBJ whole genome shotgun (WGS) entry which is preliminary data.</text>
</comment>
<sequence length="799" mass="84529">MSFACTRREDERLLTGHGRYVADIDVPGCLAAVFVRSTVAHGRLREVDCAPAMEVPGVVGAWSAAGLPRLATCAMPAADRRHPPQVPPALLAGLSTYEVVAGRDWPALATDRVRYPGEAVAVVLAEDRYRAEDGAAAVGVLIDPLPAAVTTAASLEAPVPLFDGLSNIAMEGSAGDPIDEAVWRRAAVVVEAAYRQQVLLPSPMECRAFLAVPEGDGLTVWCSHQMPHRLRRDLAGTLGWSPGRVRVVVQDSGGAFGSKSATFPEYIVAAFLAVALERPVRWIEDRMESLLAATRGRGQDQRVRLAADADGRLLAYELAIDADVGAYPHLGAALPMQTARMATGPYATPRVHATVRSVLTNTMMTYPYRGAGRPEATAALERTMDEVARRLGMDPAELRRRNFIAPERFPYDTPTGRRYDSGDYAAALDLALETLGYDRWRAERDRRRADPDALPLGIGLACYVERSGGEPGGLHEFAAVEACQDGTVVARCGACSSGQSHETTFSALVAATLGIEPARVRLIEGDTGEVPEGVGSFASRSAQIAGAALQQAARTLIDQARRRAATLWELPVHKVTWSDGTLRAAGASPAVTGLGELVRATGPLRVDERFEAGMAFPFGTHAAVVEVDVDLGTVRVLRLVAVDDCGVALDPAVVHGQSLGSAVQGIGQALYEGVPYDDAGLPVLPNGLLDYLLPTFAEVPPIDIAATRTPSPVTPLGAKGAGESGCIGTPPAIVNAVVDALRVADPGLLQMPLTPDVVWRAARAPKADRGPAGAQELPGRADGRPVRDRAAGRRTDRGR</sequence>
<dbReference type="Gene3D" id="3.90.1170.50">
    <property type="entry name" value="Aldehyde oxidase/xanthine dehydrogenase, a/b hammerhead"/>
    <property type="match status" value="1"/>
</dbReference>
<dbReference type="Pfam" id="PF01315">
    <property type="entry name" value="Ald_Xan_dh_C"/>
    <property type="match status" value="1"/>
</dbReference>
<feature type="domain" description="Aldehyde oxidase/xanthine dehydrogenase a/b hammerhead" evidence="4">
    <location>
        <begin position="15"/>
        <end position="146"/>
    </location>
</feature>
<dbReference type="Pfam" id="PF20256">
    <property type="entry name" value="MoCoBD_2"/>
    <property type="match status" value="1"/>
</dbReference>
<gene>
    <name evidence="5" type="ORF">ACFO60_02625</name>
</gene>
<reference evidence="6" key="1">
    <citation type="journal article" date="2019" name="Int. J. Syst. Evol. Microbiol.">
        <title>The Global Catalogue of Microorganisms (GCM) 10K type strain sequencing project: providing services to taxonomists for standard genome sequencing and annotation.</title>
        <authorList>
            <consortium name="The Broad Institute Genomics Platform"/>
            <consortium name="The Broad Institute Genome Sequencing Center for Infectious Disease"/>
            <person name="Wu L."/>
            <person name="Ma J."/>
        </authorList>
    </citation>
    <scope>NUCLEOTIDE SEQUENCE [LARGE SCALE GENOMIC DNA]</scope>
    <source>
        <strain evidence="6">CGMCC 4.7132</strain>
    </source>
</reference>
<dbReference type="InterPro" id="IPR000674">
    <property type="entry name" value="Ald_Oxase/Xan_DH_a/b"/>
</dbReference>
<organism evidence="5 6">
    <name type="scientific">Sphaerisporangium dianthi</name>
    <dbReference type="NCBI Taxonomy" id="1436120"/>
    <lineage>
        <taxon>Bacteria</taxon>
        <taxon>Bacillati</taxon>
        <taxon>Actinomycetota</taxon>
        <taxon>Actinomycetes</taxon>
        <taxon>Streptosporangiales</taxon>
        <taxon>Streptosporangiaceae</taxon>
        <taxon>Sphaerisporangium</taxon>
    </lineage>
</organism>
<dbReference type="RefSeq" id="WP_380836275.1">
    <property type="nucleotide sequence ID" value="NZ_JBHSFP010000001.1"/>
</dbReference>
<dbReference type="InterPro" id="IPR037165">
    <property type="entry name" value="AldOxase/xan_DH_Mopterin-bd_sf"/>
</dbReference>
<name>A0ABV9C981_9ACTN</name>
<keyword evidence="1" id="KW-0500">Molybdenum</keyword>
<accession>A0ABV9C981</accession>
<dbReference type="SUPFAM" id="SSF56003">
    <property type="entry name" value="Molybdenum cofactor-binding domain"/>
    <property type="match status" value="1"/>
</dbReference>
<dbReference type="Pfam" id="PF02738">
    <property type="entry name" value="MoCoBD_1"/>
    <property type="match status" value="1"/>
</dbReference>
<dbReference type="InterPro" id="IPR046867">
    <property type="entry name" value="AldOxase/xan_DH_MoCoBD2"/>
</dbReference>
<dbReference type="PANTHER" id="PTHR11908:SF132">
    <property type="entry name" value="ALDEHYDE OXIDASE 1-RELATED"/>
    <property type="match status" value="1"/>
</dbReference>
<dbReference type="SUPFAM" id="SSF54665">
    <property type="entry name" value="CO dehydrogenase molybdoprotein N-domain-like"/>
    <property type="match status" value="1"/>
</dbReference>
<protein>
    <submittedName>
        <fullName evidence="5">Xanthine dehydrogenase family protein molybdopterin-binding subunit</fullName>
    </submittedName>
</protein>
<dbReference type="InterPro" id="IPR036856">
    <property type="entry name" value="Ald_Oxase/Xan_DH_a/b_sf"/>
</dbReference>
<keyword evidence="6" id="KW-1185">Reference proteome</keyword>
<dbReference type="Gene3D" id="3.30.365.10">
    <property type="entry name" value="Aldehyde oxidase/xanthine dehydrogenase, molybdopterin binding domain"/>
    <property type="match status" value="4"/>
</dbReference>
<evidence type="ECO:0000256" key="3">
    <source>
        <dbReference type="SAM" id="MobiDB-lite"/>
    </source>
</evidence>
<evidence type="ECO:0000256" key="1">
    <source>
        <dbReference type="ARBA" id="ARBA00022505"/>
    </source>
</evidence>
<proteinExistence type="predicted"/>
<dbReference type="InterPro" id="IPR008274">
    <property type="entry name" value="AldOxase/xan_DH_MoCoBD1"/>
</dbReference>
<feature type="region of interest" description="Disordered" evidence="3">
    <location>
        <begin position="764"/>
        <end position="799"/>
    </location>
</feature>
<dbReference type="SMART" id="SM01008">
    <property type="entry name" value="Ald_Xan_dh_C"/>
    <property type="match status" value="1"/>
</dbReference>
<dbReference type="PANTHER" id="PTHR11908">
    <property type="entry name" value="XANTHINE DEHYDROGENASE"/>
    <property type="match status" value="1"/>
</dbReference>
<dbReference type="Proteomes" id="UP001596004">
    <property type="component" value="Unassembled WGS sequence"/>
</dbReference>
<evidence type="ECO:0000256" key="2">
    <source>
        <dbReference type="ARBA" id="ARBA00023002"/>
    </source>
</evidence>